<protein>
    <submittedName>
        <fullName evidence="1">Uncharacterized protein</fullName>
    </submittedName>
</protein>
<dbReference type="AlphaFoldDB" id="A0A645JC61"/>
<sequence length="158" mass="17543">MKLLRIQRHVHEIVVHPADVAGVIEDPARKSGHLEFVRFGDKARPVAVGGFGPVVDRRTKLVQFAPVFDGATEDFPFHRGAVIDETPPVVSPHVIVEFVFTFHVSVRRDTLRLARSASGEVVQSPVAEMKPATGRGLMVQIRKNDLTGRKHFFSFSLV</sequence>
<organism evidence="1">
    <name type="scientific">bioreactor metagenome</name>
    <dbReference type="NCBI Taxonomy" id="1076179"/>
    <lineage>
        <taxon>unclassified sequences</taxon>
        <taxon>metagenomes</taxon>
        <taxon>ecological metagenomes</taxon>
    </lineage>
</organism>
<proteinExistence type="predicted"/>
<dbReference type="EMBL" id="VSSQ01136418">
    <property type="protein sequence ID" value="MPN60742.1"/>
    <property type="molecule type" value="Genomic_DNA"/>
</dbReference>
<name>A0A645JC61_9ZZZZ</name>
<comment type="caution">
    <text evidence="1">The sequence shown here is derived from an EMBL/GenBank/DDBJ whole genome shotgun (WGS) entry which is preliminary data.</text>
</comment>
<accession>A0A645JC61</accession>
<evidence type="ECO:0000313" key="1">
    <source>
        <dbReference type="EMBL" id="MPN60742.1"/>
    </source>
</evidence>
<gene>
    <name evidence="1" type="ORF">SDC9_208474</name>
</gene>
<reference evidence="1" key="1">
    <citation type="submission" date="2019-08" db="EMBL/GenBank/DDBJ databases">
        <authorList>
            <person name="Kucharzyk K."/>
            <person name="Murdoch R.W."/>
            <person name="Higgins S."/>
            <person name="Loffler F."/>
        </authorList>
    </citation>
    <scope>NUCLEOTIDE SEQUENCE</scope>
</reference>